<dbReference type="InterPro" id="IPR024185">
    <property type="entry name" value="FTHF_cligase-like_sf"/>
</dbReference>
<feature type="domain" description="LUD" evidence="1">
    <location>
        <begin position="16"/>
        <end position="208"/>
    </location>
</feature>
<accession>A0A1L8RES1</accession>
<dbReference type="STRING" id="214095.RU97_GL002255"/>
<organism evidence="2 3">
    <name type="scientific">Enterococcus canis</name>
    <dbReference type="NCBI Taxonomy" id="214095"/>
    <lineage>
        <taxon>Bacteria</taxon>
        <taxon>Bacillati</taxon>
        <taxon>Bacillota</taxon>
        <taxon>Bacilli</taxon>
        <taxon>Lactobacillales</taxon>
        <taxon>Enterococcaceae</taxon>
        <taxon>Enterococcus</taxon>
    </lineage>
</organism>
<evidence type="ECO:0000259" key="1">
    <source>
        <dbReference type="Pfam" id="PF02589"/>
    </source>
</evidence>
<name>A0A1L8RES1_9ENTE</name>
<comment type="caution">
    <text evidence="2">The sequence shown here is derived from an EMBL/GenBank/DDBJ whole genome shotgun (WGS) entry which is preliminary data.</text>
</comment>
<dbReference type="RefSeq" id="WP_245631208.1">
    <property type="nucleotide sequence ID" value="NZ_JXKH01000005.1"/>
</dbReference>
<dbReference type="Gene3D" id="3.40.50.10420">
    <property type="entry name" value="NagB/RpiA/CoA transferase-like"/>
    <property type="match status" value="1"/>
</dbReference>
<evidence type="ECO:0000313" key="2">
    <source>
        <dbReference type="EMBL" id="OJG18182.1"/>
    </source>
</evidence>
<proteinExistence type="predicted"/>
<gene>
    <name evidence="2" type="ORF">RU97_GL002255</name>
</gene>
<dbReference type="EMBL" id="JXKH01000005">
    <property type="protein sequence ID" value="OJG18182.1"/>
    <property type="molecule type" value="Genomic_DNA"/>
</dbReference>
<protein>
    <recommendedName>
        <fullName evidence="1">LUD domain-containing protein</fullName>
    </recommendedName>
</protein>
<sequence>MLKEFQSQRYKLAAESLRRKLERRNFQVEICESVAAAKALALAKLDPTYEVAFGGSLTLVEMGLIEALYERQQPIVDREKAQTIEERYERMRQSLLTDVYLTSLNGISEDGQLVNVDSVGNRVAALTFGPKEVWAFVGMNKVYPDLETAITMVRKKTAPDNANRLGLKQTPCVKKGNCGDCLQEECICNTIAVTRRSHDPKRITIFLITDEIGL</sequence>
<dbReference type="Proteomes" id="UP000181884">
    <property type="component" value="Unassembled WGS sequence"/>
</dbReference>
<dbReference type="PANTHER" id="PTHR36179:SF2">
    <property type="entry name" value="LUD DOMAIN-CONTAINING PROTEIN"/>
    <property type="match status" value="1"/>
</dbReference>
<evidence type="ECO:0000313" key="3">
    <source>
        <dbReference type="Proteomes" id="UP000181884"/>
    </source>
</evidence>
<dbReference type="PANTHER" id="PTHR36179">
    <property type="entry name" value="LUD_DOM DOMAIN-CONTAINING PROTEIN"/>
    <property type="match status" value="1"/>
</dbReference>
<keyword evidence="3" id="KW-1185">Reference proteome</keyword>
<dbReference type="Pfam" id="PF02589">
    <property type="entry name" value="LUD_dom"/>
    <property type="match status" value="1"/>
</dbReference>
<dbReference type="InterPro" id="IPR003741">
    <property type="entry name" value="LUD_dom"/>
</dbReference>
<reference evidence="2 3" key="1">
    <citation type="submission" date="2014-12" db="EMBL/GenBank/DDBJ databases">
        <title>Draft genome sequences of 29 type strains of Enterococci.</title>
        <authorList>
            <person name="Zhong Z."/>
            <person name="Sun Z."/>
            <person name="Liu W."/>
            <person name="Zhang W."/>
            <person name="Zhang H."/>
        </authorList>
    </citation>
    <scope>NUCLEOTIDE SEQUENCE [LARGE SCALE GENOMIC DNA]</scope>
    <source>
        <strain evidence="2 3">DSM 17029</strain>
    </source>
</reference>
<dbReference type="AlphaFoldDB" id="A0A1L8RES1"/>